<keyword evidence="2" id="KW-0805">Transcription regulation</keyword>
<dbReference type="PANTHER" id="PTHR30126:SF39">
    <property type="entry name" value="HTH-TYPE TRANSCRIPTIONAL REGULATOR CYSL"/>
    <property type="match status" value="1"/>
</dbReference>
<dbReference type="InterPro" id="IPR005119">
    <property type="entry name" value="LysR_subst-bd"/>
</dbReference>
<evidence type="ECO:0000313" key="6">
    <source>
        <dbReference type="EMBL" id="MBU3079007.1"/>
    </source>
</evidence>
<evidence type="ECO:0000259" key="5">
    <source>
        <dbReference type="PROSITE" id="PS50931"/>
    </source>
</evidence>
<name>A0ABS6BL18_9SPHN</name>
<comment type="similarity">
    <text evidence="1">Belongs to the LysR transcriptional regulatory family.</text>
</comment>
<evidence type="ECO:0000256" key="3">
    <source>
        <dbReference type="ARBA" id="ARBA00023125"/>
    </source>
</evidence>
<dbReference type="Proteomes" id="UP000776276">
    <property type="component" value="Unassembled WGS sequence"/>
</dbReference>
<dbReference type="Pfam" id="PF00126">
    <property type="entry name" value="HTH_1"/>
    <property type="match status" value="1"/>
</dbReference>
<evidence type="ECO:0000313" key="7">
    <source>
        <dbReference type="Proteomes" id="UP000776276"/>
    </source>
</evidence>
<keyword evidence="4" id="KW-0804">Transcription</keyword>
<organism evidence="6 7">
    <name type="scientific">Sphingomonas quercus</name>
    <dbReference type="NCBI Taxonomy" id="2842451"/>
    <lineage>
        <taxon>Bacteria</taxon>
        <taxon>Pseudomonadati</taxon>
        <taxon>Pseudomonadota</taxon>
        <taxon>Alphaproteobacteria</taxon>
        <taxon>Sphingomonadales</taxon>
        <taxon>Sphingomonadaceae</taxon>
        <taxon>Sphingomonas</taxon>
    </lineage>
</organism>
<dbReference type="RefSeq" id="WP_216326325.1">
    <property type="nucleotide sequence ID" value="NZ_JAHKRT010000008.1"/>
</dbReference>
<feature type="domain" description="HTH lysR-type" evidence="5">
    <location>
        <begin position="1"/>
        <end position="58"/>
    </location>
</feature>
<dbReference type="EMBL" id="JAHKRT010000008">
    <property type="protein sequence ID" value="MBU3079007.1"/>
    <property type="molecule type" value="Genomic_DNA"/>
</dbReference>
<protein>
    <submittedName>
        <fullName evidence="6">LysR family transcriptional regulator</fullName>
    </submittedName>
</protein>
<sequence length="298" mass="31370">MTLEQLRIFVRVAELEHVTRAAEALNITQSAASAAIAALEARHGVALFHRVGRRIELTDAGQILLVEARAVLGRAASAAQALADLGALKRGTLRLVASQTIASYWLPRHLAAFRLRYPSVDVQLAIANTDRAAEAVRNGTAELGFVEGVIDDPALALWPIAADRLMLVAAEEGPLSVDAPWLRAARWIMREPGSGTRSSFEEALRGLGVEPAALDVALVLPSNEAVRSAVEAGAGVAALSALVVAPSVATGALAALPLTLPGRPFFGLRHKERYRSRAADALLDLIRETICAQGAGGP</sequence>
<proteinExistence type="inferred from homology"/>
<dbReference type="PANTHER" id="PTHR30126">
    <property type="entry name" value="HTH-TYPE TRANSCRIPTIONAL REGULATOR"/>
    <property type="match status" value="1"/>
</dbReference>
<keyword evidence="7" id="KW-1185">Reference proteome</keyword>
<comment type="caution">
    <text evidence="6">The sequence shown here is derived from an EMBL/GenBank/DDBJ whole genome shotgun (WGS) entry which is preliminary data.</text>
</comment>
<evidence type="ECO:0000256" key="1">
    <source>
        <dbReference type="ARBA" id="ARBA00009437"/>
    </source>
</evidence>
<evidence type="ECO:0000256" key="4">
    <source>
        <dbReference type="ARBA" id="ARBA00023163"/>
    </source>
</evidence>
<dbReference type="PROSITE" id="PS50931">
    <property type="entry name" value="HTH_LYSR"/>
    <property type="match status" value="1"/>
</dbReference>
<dbReference type="InterPro" id="IPR000847">
    <property type="entry name" value="LysR_HTH_N"/>
</dbReference>
<reference evidence="6 7" key="1">
    <citation type="submission" date="2021-06" db="EMBL/GenBank/DDBJ databases">
        <title>Sphingomonas sp. XMGL2, whole genome shotgun sequencing project.</title>
        <authorList>
            <person name="Zhao G."/>
            <person name="Shen L."/>
        </authorList>
    </citation>
    <scope>NUCLEOTIDE SEQUENCE [LARGE SCALE GENOMIC DNA]</scope>
    <source>
        <strain evidence="6 7">XMGL2</strain>
    </source>
</reference>
<gene>
    <name evidence="6" type="ORF">KOF26_14185</name>
</gene>
<accession>A0ABS6BL18</accession>
<evidence type="ECO:0000256" key="2">
    <source>
        <dbReference type="ARBA" id="ARBA00023015"/>
    </source>
</evidence>
<dbReference type="Pfam" id="PF03466">
    <property type="entry name" value="LysR_substrate"/>
    <property type="match status" value="1"/>
</dbReference>
<keyword evidence="3" id="KW-0238">DNA-binding</keyword>